<dbReference type="InterPro" id="IPR014036">
    <property type="entry name" value="DeoR-like_C"/>
</dbReference>
<gene>
    <name evidence="5" type="ORF">FB562_0010</name>
</gene>
<dbReference type="PANTHER" id="PTHR30363">
    <property type="entry name" value="HTH-TYPE TRANSCRIPTIONAL REGULATOR SRLR-RELATED"/>
    <property type="match status" value="1"/>
</dbReference>
<dbReference type="GO" id="GO:0003700">
    <property type="term" value="F:DNA-binding transcription factor activity"/>
    <property type="evidence" value="ECO:0007669"/>
    <property type="project" value="InterPro"/>
</dbReference>
<evidence type="ECO:0000259" key="4">
    <source>
        <dbReference type="PROSITE" id="PS51000"/>
    </source>
</evidence>
<comment type="caution">
    <text evidence="5">The sequence shown here is derived from an EMBL/GenBank/DDBJ whole genome shotgun (WGS) entry which is preliminary data.</text>
</comment>
<name>A0A542YFW3_9MICO</name>
<reference evidence="5 6" key="1">
    <citation type="submission" date="2019-06" db="EMBL/GenBank/DDBJ databases">
        <title>Sequencing the genomes of 1000 actinobacteria strains.</title>
        <authorList>
            <person name="Klenk H.-P."/>
        </authorList>
    </citation>
    <scope>NUCLEOTIDE SEQUENCE [LARGE SCALE GENOMIC DNA]</scope>
    <source>
        <strain evidence="5 6">DSM 26477</strain>
    </source>
</reference>
<evidence type="ECO:0000256" key="2">
    <source>
        <dbReference type="ARBA" id="ARBA00023125"/>
    </source>
</evidence>
<keyword evidence="1" id="KW-0805">Transcription regulation</keyword>
<dbReference type="SUPFAM" id="SSF46785">
    <property type="entry name" value="Winged helix' DNA-binding domain"/>
    <property type="match status" value="1"/>
</dbReference>
<feature type="domain" description="HTH deoR-type" evidence="4">
    <location>
        <begin position="13"/>
        <end position="68"/>
    </location>
</feature>
<dbReference type="PROSITE" id="PS51000">
    <property type="entry name" value="HTH_DEOR_2"/>
    <property type="match status" value="1"/>
</dbReference>
<organism evidence="5 6">
    <name type="scientific">Homoserinimonas aerilata</name>
    <dbReference type="NCBI Taxonomy" id="1162970"/>
    <lineage>
        <taxon>Bacteria</taxon>
        <taxon>Bacillati</taxon>
        <taxon>Actinomycetota</taxon>
        <taxon>Actinomycetes</taxon>
        <taxon>Micrococcales</taxon>
        <taxon>Microbacteriaceae</taxon>
        <taxon>Homoserinimonas</taxon>
    </lineage>
</organism>
<evidence type="ECO:0000256" key="3">
    <source>
        <dbReference type="ARBA" id="ARBA00023163"/>
    </source>
</evidence>
<sequence length="267" mass="28408">MAQNPTSEAPLIPEQRREKILRQLHREQVLSVHQLTEMLGVSHMTVRRDIAALETDGKALGIPGGVRLASHVRTEPSRVDKSALEPQRKAGIARVAAGLIRDEMVIYLDAGTTTLAIVPHLAGLTGLTVITNDFAIVDELSLLGGVEAVHIGGQVEWANRSTVGTIAARTLARLNTDLAFISASSWSMHHGVTTPSPGKVEVKMAAISSTSDAVLVADSSKYGTFSMYSAVELREFSSIVTDSELSEGAAEGIRALDVELTLAPPAE</sequence>
<dbReference type="OrthoDB" id="7688673at2"/>
<dbReference type="SMART" id="SM00420">
    <property type="entry name" value="HTH_DEOR"/>
    <property type="match status" value="1"/>
</dbReference>
<dbReference type="RefSeq" id="WP_141879273.1">
    <property type="nucleotide sequence ID" value="NZ_VFOM01000001.1"/>
</dbReference>
<dbReference type="InterPro" id="IPR050313">
    <property type="entry name" value="Carb_Metab_HTH_regulators"/>
</dbReference>
<keyword evidence="3" id="KW-0804">Transcription</keyword>
<keyword evidence="6" id="KW-1185">Reference proteome</keyword>
<dbReference type="InterPro" id="IPR018356">
    <property type="entry name" value="Tscrpt_reg_HTH_DeoR_CS"/>
</dbReference>
<keyword evidence="2" id="KW-0238">DNA-binding</keyword>
<dbReference type="Pfam" id="PF00455">
    <property type="entry name" value="DeoRC"/>
    <property type="match status" value="1"/>
</dbReference>
<dbReference type="AlphaFoldDB" id="A0A542YFW3"/>
<dbReference type="Pfam" id="PF08220">
    <property type="entry name" value="HTH_DeoR"/>
    <property type="match status" value="1"/>
</dbReference>
<dbReference type="SUPFAM" id="SSF100950">
    <property type="entry name" value="NagB/RpiA/CoA transferase-like"/>
    <property type="match status" value="1"/>
</dbReference>
<dbReference type="PANTHER" id="PTHR30363:SF58">
    <property type="entry name" value="REGULATORY PROTEIN, DEOR FAMILY"/>
    <property type="match status" value="1"/>
</dbReference>
<dbReference type="Gene3D" id="1.10.10.10">
    <property type="entry name" value="Winged helix-like DNA-binding domain superfamily/Winged helix DNA-binding domain"/>
    <property type="match status" value="1"/>
</dbReference>
<evidence type="ECO:0000256" key="1">
    <source>
        <dbReference type="ARBA" id="ARBA00023015"/>
    </source>
</evidence>
<proteinExistence type="predicted"/>
<dbReference type="EMBL" id="VFOM01000001">
    <property type="protein sequence ID" value="TQL46969.1"/>
    <property type="molecule type" value="Genomic_DNA"/>
</dbReference>
<dbReference type="SMART" id="SM01134">
    <property type="entry name" value="DeoRC"/>
    <property type="match status" value="1"/>
</dbReference>
<evidence type="ECO:0000313" key="6">
    <source>
        <dbReference type="Proteomes" id="UP000317998"/>
    </source>
</evidence>
<dbReference type="InterPro" id="IPR037171">
    <property type="entry name" value="NagB/RpiA_transferase-like"/>
</dbReference>
<protein>
    <submittedName>
        <fullName evidence="5">DeoR family transcriptional regulator</fullName>
    </submittedName>
</protein>
<dbReference type="InterPro" id="IPR036388">
    <property type="entry name" value="WH-like_DNA-bd_sf"/>
</dbReference>
<dbReference type="GO" id="GO:0003677">
    <property type="term" value="F:DNA binding"/>
    <property type="evidence" value="ECO:0007669"/>
    <property type="project" value="UniProtKB-KW"/>
</dbReference>
<dbReference type="Proteomes" id="UP000317998">
    <property type="component" value="Unassembled WGS sequence"/>
</dbReference>
<evidence type="ECO:0000313" key="5">
    <source>
        <dbReference type="EMBL" id="TQL46969.1"/>
    </source>
</evidence>
<accession>A0A542YFW3</accession>
<dbReference type="PROSITE" id="PS00894">
    <property type="entry name" value="HTH_DEOR_1"/>
    <property type="match status" value="1"/>
</dbReference>
<dbReference type="InterPro" id="IPR001034">
    <property type="entry name" value="DeoR_HTH"/>
</dbReference>
<dbReference type="InterPro" id="IPR036390">
    <property type="entry name" value="WH_DNA-bd_sf"/>
</dbReference>